<dbReference type="GO" id="GO:1990904">
    <property type="term" value="C:ribonucleoprotein complex"/>
    <property type="evidence" value="ECO:0007669"/>
    <property type="project" value="UniProtKB-KW"/>
</dbReference>
<dbReference type="EMBL" id="QMWP01000131">
    <property type="protein sequence ID" value="RLG69534.1"/>
    <property type="molecule type" value="Genomic_DNA"/>
</dbReference>
<comment type="function">
    <text evidence="6">One of the primary rRNA binding proteins, this protein initially binds near the 5'-end of the 23S rRNA. It is important during the early stages of 50S assembly. It makes multiple contacts with different domains of the 23S rRNA in the assembled 50S subunit and ribosome.</text>
</comment>
<sequence length="267" mass="30258">MKVNIYDIKRKVVAEEELPKVFSTEYHPNLIRRAVIAIETAKLQPKGPNKKAGRDYSAETRMLRSLPFMDRTINTSRARLPRLKNERHLLQGNVALVPQAVKGPRAHPPKPEKILEERIKKKEKKKATFSALAATANKELVRQRGHKFDESLTLPIVVEDSIESLKKTKEVVEMLKKLKIYDDVEKAKEKKKIRAGKGKMRGRKYKRRKSILFICSKKCDLVKAARNLEGVDIITVNDLNAKVLAPGGVAGRLAVISKPALEIMKGW</sequence>
<dbReference type="GO" id="GO:0003735">
    <property type="term" value="F:structural constituent of ribosome"/>
    <property type="evidence" value="ECO:0007669"/>
    <property type="project" value="InterPro"/>
</dbReference>
<comment type="subunit">
    <text evidence="6">Part of the 50S ribosomal subunit.</text>
</comment>
<evidence type="ECO:0000256" key="1">
    <source>
        <dbReference type="ARBA" id="ARBA00010528"/>
    </source>
</evidence>
<dbReference type="InterPro" id="IPR002136">
    <property type="entry name" value="Ribosomal_uL4"/>
</dbReference>
<comment type="function">
    <text evidence="6">Forms part of the polypeptide exit tunnel.</text>
</comment>
<comment type="similarity">
    <text evidence="1 6">Belongs to the universal ribosomal protein uL4 family.</text>
</comment>
<keyword evidence="4 6" id="KW-0689">Ribosomal protein</keyword>
<evidence type="ECO:0000313" key="8">
    <source>
        <dbReference type="Proteomes" id="UP000278031"/>
    </source>
</evidence>
<dbReference type="Gene3D" id="3.40.1370.10">
    <property type="match status" value="1"/>
</dbReference>
<name>A0A497JFI2_9ARCH</name>
<dbReference type="Pfam" id="PF00573">
    <property type="entry name" value="Ribosomal_L4"/>
    <property type="match status" value="1"/>
</dbReference>
<reference evidence="7 8" key="1">
    <citation type="submission" date="2018-06" db="EMBL/GenBank/DDBJ databases">
        <title>Extensive metabolic versatility and redundancy in microbially diverse, dynamic hydrothermal sediments.</title>
        <authorList>
            <person name="Dombrowski N."/>
            <person name="Teske A."/>
            <person name="Baker B.J."/>
        </authorList>
    </citation>
    <scope>NUCLEOTIDE SEQUENCE [LARGE SCALE GENOMIC DNA]</scope>
    <source>
        <strain evidence="7">B51_G17</strain>
    </source>
</reference>
<dbReference type="InterPro" id="IPR023574">
    <property type="entry name" value="Ribosomal_uL4_dom_sf"/>
</dbReference>
<evidence type="ECO:0000256" key="2">
    <source>
        <dbReference type="ARBA" id="ARBA00022730"/>
    </source>
</evidence>
<organism evidence="7 8">
    <name type="scientific">Candidatus Iainarchaeum sp</name>
    <dbReference type="NCBI Taxonomy" id="3101447"/>
    <lineage>
        <taxon>Archaea</taxon>
        <taxon>Candidatus Iainarchaeota</taxon>
        <taxon>Candidatus Iainarchaeia</taxon>
        <taxon>Candidatus Iainarchaeales</taxon>
        <taxon>Candidatus Iainarchaeaceae</taxon>
        <taxon>Candidatus Iainarchaeum</taxon>
    </lineage>
</organism>
<dbReference type="SUPFAM" id="SSF52166">
    <property type="entry name" value="Ribosomal protein L4"/>
    <property type="match status" value="1"/>
</dbReference>
<protein>
    <recommendedName>
        <fullName evidence="6">Large ribosomal subunit protein uL4</fullName>
    </recommendedName>
</protein>
<dbReference type="GO" id="GO:0005840">
    <property type="term" value="C:ribosome"/>
    <property type="evidence" value="ECO:0007669"/>
    <property type="project" value="UniProtKB-KW"/>
</dbReference>
<dbReference type="InterPro" id="IPR019970">
    <property type="entry name" value="Ribosomall_uL4-arc"/>
</dbReference>
<accession>A0A497JFI2</accession>
<evidence type="ECO:0000256" key="3">
    <source>
        <dbReference type="ARBA" id="ARBA00022884"/>
    </source>
</evidence>
<evidence type="ECO:0000313" key="7">
    <source>
        <dbReference type="EMBL" id="RLG69534.1"/>
    </source>
</evidence>
<dbReference type="Proteomes" id="UP000278031">
    <property type="component" value="Unassembled WGS sequence"/>
</dbReference>
<proteinExistence type="inferred from homology"/>
<keyword evidence="5 6" id="KW-0687">Ribonucleoprotein</keyword>
<evidence type="ECO:0000256" key="4">
    <source>
        <dbReference type="ARBA" id="ARBA00022980"/>
    </source>
</evidence>
<dbReference type="NCBIfam" id="TIGR03672">
    <property type="entry name" value="rpl4p_arch"/>
    <property type="match status" value="1"/>
</dbReference>
<comment type="caution">
    <text evidence="7">The sequence shown here is derived from an EMBL/GenBank/DDBJ whole genome shotgun (WGS) entry which is preliminary data.</text>
</comment>
<dbReference type="GO" id="GO:0019843">
    <property type="term" value="F:rRNA binding"/>
    <property type="evidence" value="ECO:0007669"/>
    <property type="project" value="UniProtKB-UniRule"/>
</dbReference>
<dbReference type="AlphaFoldDB" id="A0A497JFI2"/>
<dbReference type="PANTHER" id="PTHR19431">
    <property type="entry name" value="60S RIBOSOMAL PROTEIN L4"/>
    <property type="match status" value="1"/>
</dbReference>
<dbReference type="GO" id="GO:0006412">
    <property type="term" value="P:translation"/>
    <property type="evidence" value="ECO:0007669"/>
    <property type="project" value="UniProtKB-UniRule"/>
</dbReference>
<dbReference type="InterPro" id="IPR045240">
    <property type="entry name" value="Ribosomal_uL4_euk/arch"/>
</dbReference>
<evidence type="ECO:0000256" key="6">
    <source>
        <dbReference type="HAMAP-Rule" id="MF_01328"/>
    </source>
</evidence>
<keyword evidence="2 6" id="KW-0699">rRNA-binding</keyword>
<dbReference type="HAMAP" id="MF_01328_A">
    <property type="entry name" value="Ribosomal_uL4_A"/>
    <property type="match status" value="1"/>
</dbReference>
<keyword evidence="3 6" id="KW-0694">RNA-binding</keyword>
<gene>
    <name evidence="6" type="primary">rpl4</name>
    <name evidence="7" type="ORF">DRO04_03255</name>
</gene>
<evidence type="ECO:0000256" key="5">
    <source>
        <dbReference type="ARBA" id="ARBA00023274"/>
    </source>
</evidence>